<feature type="compositionally biased region" description="Basic and acidic residues" evidence="1">
    <location>
        <begin position="690"/>
        <end position="701"/>
    </location>
</feature>
<sequence>MTEPNTSSTLSLPYTRGYDRVIIDSKDLAQTGRVSDNDLLLALSHTMNRSVDNIKHRLDYLSGLDESQIKRIRHARYPSTIDWESLFTFLSDRNWSALRASSNSRDNVWAKFDPIEDVLLLYHVYTSTSLHDAIDQLGQQFPHRLKKHWRSRYTLLKNQYSPEQLETRMKDAERMFILDTTLAYFQQKFPRFYSTNSDPNRPWFDEDDKEDDEGDADGPQTMFSSSEDKFILDTNALFASKRVPDRLLLKILEFVLSIGPYTIRKHLAELRQESEMVTLALKESALPENVDWPKFESAIMNLDENSTVADLKWPEITEAVSWEAGKFSTNEDRCLMAHLEVAATIFDGARAVHRKYPHKSLQQWHKRYYRLLADKGSVSKTTRIAAARFSERESEELFVEQYPDVYRFKDNKFSIIGEEDTVVEEPQPEPPSEPIPEHIPNPIPEPEEVLANVPRPQQTLPSGYDTSKFTRTQDKVIYAANKTATENNVTIEVLVQTVSYVLNRDPELVRQRLVTITTEMSQNEIARLQRHNYPYGIDWHQIKDFLISAQSKPKEAVDWNELYTRSRAFNVKKRLDDKERKALLAIAHSEKTPVAAMMKLHSLYPHRSRHAWSDSLRILKSKPNYLEEVRVAKQEYDHVTFKEHFTKSFPEYYGAKEVIRTVVDNNHNPKGKPRTEGSRYPLKPLKSKRVHVDEPNAESEKSLPAAPTTSAPKKSRKKRTKLLKDEAEQLKAEDLIRTVVQDAVDEGHVDPKDPAAADGLRPRRKRKAAAQIGSLAEAEIEEHDEQLSESQQSQQAPIEGDDMSMMDLSVDSINEEDLMRAVQNATNSVDDHILMEPNVVDVAVAAAAMRPEPAEEKEKRDKDEAFVPEDDDDEEEEMFN</sequence>
<feature type="compositionally biased region" description="Basic and acidic residues" evidence="1">
    <location>
        <begin position="852"/>
        <end position="865"/>
    </location>
</feature>
<feature type="compositionally biased region" description="Acidic residues" evidence="1">
    <location>
        <begin position="205"/>
        <end position="216"/>
    </location>
</feature>
<dbReference type="Proteomes" id="UP000256601">
    <property type="component" value="Unassembled WGS sequence"/>
</dbReference>
<evidence type="ECO:0000313" key="5">
    <source>
        <dbReference type="Proteomes" id="UP000256601"/>
    </source>
</evidence>
<reference evidence="3 5" key="2">
    <citation type="submission" date="2018-07" db="EMBL/GenBank/DDBJ databases">
        <title>Draft Genome Assemblies for Five Robust Yarrowia lipolytica Strains Exhibiting High Lipid Production and Pentose Sugar Utilization and Sugar Alcohol Secretion from Undetoxified Lignocellulosic Biomass Hydrolysates.</title>
        <authorList>
            <consortium name="DOE Joint Genome Institute"/>
            <person name="Walker C."/>
            <person name="Ryu S."/>
            <person name="Na H."/>
            <person name="Zane M."/>
            <person name="LaButti K."/>
            <person name="Lipzen A."/>
            <person name="Haridas S."/>
            <person name="Barry K."/>
            <person name="Grigoriev I.V."/>
            <person name="Quarterman J."/>
            <person name="Slininger P."/>
            <person name="Dien B."/>
            <person name="Trinh C.T."/>
        </authorList>
    </citation>
    <scope>NUCLEOTIDE SEQUENCE [LARGE SCALE GENOMIC DNA]</scope>
    <source>
        <strain evidence="3 5">YB392</strain>
    </source>
</reference>
<dbReference type="GeneID" id="2912484"/>
<dbReference type="EMBL" id="CP017557">
    <property type="protein sequence ID" value="AOW05120.1"/>
    <property type="molecule type" value="Genomic_DNA"/>
</dbReference>
<evidence type="ECO:0000256" key="1">
    <source>
        <dbReference type="SAM" id="MobiDB-lite"/>
    </source>
</evidence>
<dbReference type="Proteomes" id="UP000182444">
    <property type="component" value="Chromosome 1E"/>
</dbReference>
<evidence type="ECO:0000313" key="3">
    <source>
        <dbReference type="EMBL" id="RDW23109.1"/>
    </source>
</evidence>
<name>A0A1D8NHL1_YARLL</name>
<evidence type="ECO:0000313" key="4">
    <source>
        <dbReference type="Proteomes" id="UP000182444"/>
    </source>
</evidence>
<feature type="compositionally biased region" description="Acidic residues" evidence="1">
    <location>
        <begin position="866"/>
        <end position="880"/>
    </location>
</feature>
<reference evidence="2 4" key="1">
    <citation type="journal article" date="2016" name="PLoS ONE">
        <title>Sequence Assembly of Yarrowia lipolytica Strain W29/CLIB89 Shows Transposable Element Diversity.</title>
        <authorList>
            <person name="Magnan C."/>
            <person name="Yu J."/>
            <person name="Chang I."/>
            <person name="Jahn E."/>
            <person name="Kanomata Y."/>
            <person name="Wu J."/>
            <person name="Zeller M."/>
            <person name="Oakes M."/>
            <person name="Baldi P."/>
            <person name="Sandmeyer S."/>
        </authorList>
    </citation>
    <scope>NUCLEOTIDE SEQUENCE [LARGE SCALE GENOMIC DNA]</scope>
    <source>
        <strain evidence="2">CLIB89</strain>
        <strain evidence="4">CLIB89(W29)</strain>
    </source>
</reference>
<feature type="region of interest" description="Disordered" evidence="1">
    <location>
        <begin position="744"/>
        <end position="802"/>
    </location>
</feature>
<dbReference type="VEuPathDB" id="FungiDB:YALI0_E08316g"/>
<feature type="region of interest" description="Disordered" evidence="1">
    <location>
        <begin position="196"/>
        <end position="223"/>
    </location>
</feature>
<dbReference type="AlphaFoldDB" id="A0A1D8NHL1"/>
<dbReference type="EMBL" id="KZ859113">
    <property type="protein sequence ID" value="RDW23109.1"/>
    <property type="molecule type" value="Genomic_DNA"/>
</dbReference>
<proteinExistence type="predicted"/>
<evidence type="ECO:0000313" key="2">
    <source>
        <dbReference type="EMBL" id="AOW05120.1"/>
    </source>
</evidence>
<dbReference type="KEGG" id="yli:2912484"/>
<feature type="compositionally biased region" description="Basic and acidic residues" evidence="1">
    <location>
        <begin position="745"/>
        <end position="755"/>
    </location>
</feature>
<organism evidence="2 4">
    <name type="scientific">Yarrowia lipolytica</name>
    <name type="common">Candida lipolytica</name>
    <dbReference type="NCBI Taxonomy" id="4952"/>
    <lineage>
        <taxon>Eukaryota</taxon>
        <taxon>Fungi</taxon>
        <taxon>Dikarya</taxon>
        <taxon>Ascomycota</taxon>
        <taxon>Saccharomycotina</taxon>
        <taxon>Dipodascomycetes</taxon>
        <taxon>Dipodascales</taxon>
        <taxon>Dipodascales incertae sedis</taxon>
        <taxon>Yarrowia</taxon>
    </lineage>
</organism>
<protein>
    <submittedName>
        <fullName evidence="2">Uncharacterized protein</fullName>
    </submittedName>
</protein>
<feature type="region of interest" description="Disordered" evidence="1">
    <location>
        <begin position="847"/>
        <end position="880"/>
    </location>
</feature>
<dbReference type="VEuPathDB" id="FungiDB:YALI1_E10134g"/>
<accession>A0A1D8NHL1</accession>
<gene>
    <name evidence="3" type="ORF">B0I71DRAFT_136491</name>
    <name evidence="2" type="ORF">YALI1_E10134g</name>
</gene>
<feature type="region of interest" description="Disordered" evidence="1">
    <location>
        <begin position="663"/>
        <end position="722"/>
    </location>
</feature>